<evidence type="ECO:0000313" key="1">
    <source>
        <dbReference type="EMBL" id="KAA0021557.1"/>
    </source>
</evidence>
<dbReference type="AlphaFoldDB" id="A0A5A7S9M8"/>
<name>A0A5A7S9M8_9NOCA</name>
<protein>
    <submittedName>
        <fullName evidence="1">BREX-1 system phosphatase PglZ type A</fullName>
    </submittedName>
</protein>
<gene>
    <name evidence="1" type="primary">pglZ</name>
    <name evidence="1" type="ORF">FOY51_18595</name>
</gene>
<evidence type="ECO:0000313" key="2">
    <source>
        <dbReference type="Proteomes" id="UP000322244"/>
    </source>
</evidence>
<dbReference type="OrthoDB" id="9769734at2"/>
<dbReference type="EMBL" id="VLNY01000009">
    <property type="protein sequence ID" value="KAA0021557.1"/>
    <property type="molecule type" value="Genomic_DNA"/>
</dbReference>
<accession>A0A5A7S9M8</accession>
<comment type="caution">
    <text evidence="1">The sequence shown here is derived from an EMBL/GenBank/DDBJ whole genome shotgun (WGS) entry which is preliminary data.</text>
</comment>
<dbReference type="Proteomes" id="UP000322244">
    <property type="component" value="Unassembled WGS sequence"/>
</dbReference>
<reference evidence="1 2" key="1">
    <citation type="submission" date="2019-07" db="EMBL/GenBank/DDBJ databases">
        <title>Rhodococcus cavernicolus sp. nov., isolated from a cave.</title>
        <authorList>
            <person name="Lee S.D."/>
        </authorList>
    </citation>
    <scope>NUCLEOTIDE SEQUENCE [LARGE SCALE GENOMIC DNA]</scope>
    <source>
        <strain evidence="1 2">C1-24</strain>
    </source>
</reference>
<keyword evidence="2" id="KW-1185">Reference proteome</keyword>
<proteinExistence type="predicted"/>
<dbReference type="RefSeq" id="WP_149431761.1">
    <property type="nucleotide sequence ID" value="NZ_VLNY01000009.1"/>
</dbReference>
<sequence>MSSVPAERIAELLADRFATTPILTWRDVEGEHADALDAVAAAVAARSSIELTTHRVSGNEFGIKHQLYAALDGQQHEWARHLLYRTGEPPQDRENWLLDIEAGYGLFTADTTSILVHDLGLDGRGVDAVVADHLGVFDSVKRTSAVREHLATLPADLSTDKLADTTRGSLCAAALGLHGPGCHRLHRIMESLLTDLVDDSVAGYDALSRYSLTEFLWNGCTSIYGYSSPEPTVAGFATWLFDQAWRGWPDAANAARIDFERLRDDRRSRSVFTGLAERAQDDLNVADGLRADRPSVEILADRDVFPVVDVAVVDALAAAVLRRALPPDRIAEIVRQRTATTWFDEHANSYRALAAAADCLSRIESFAPVIADPTDGVRSYAEHWSAIDRAYRTFRCHLDLAETDLPGELIDQVEHRYVEGYQRPLAEAWQRQVDSLDSWHIPGITALGEFAKTDLPAKAKTLVIISDALRYEVGAELADRMNSDDWFSATIEPRLAPLPSFTQLGMASHLPHNQLELIDHETVHADGNPTDGLKARAALWATADVAALAFRDVKAMRSEDIAAIWSAHTAVVVYHDVIDAAGEKLVSEHTTPDACTRALDEIAWLIGKFGKGKARASRVLVTADHGFLFQASKLGPGDFLSEAAHGEQIVYRNKRYVLGRGLREDPAFTLWSARQLGLDGDLQVQIPRSLHRLTLPGGGVQFVHGGATLQEVVVPLVTLIQSRSKDTSKVTVDLNTSSPTITSSAVLVTLTQREPVTGKRRGRSLSIGVFADDGTLLSNQRAVVVDSRADDIRERHIAVELVLGDDAMDYNGQTVQIRADEVSHDTRAGYKSTSVTLQRGFGGFFDAL</sequence>
<dbReference type="Pfam" id="PF08665">
    <property type="entry name" value="PglZ"/>
    <property type="match status" value="1"/>
</dbReference>
<dbReference type="InterPro" id="IPR014060">
    <property type="entry name" value="PglZ"/>
</dbReference>
<dbReference type="NCBIfam" id="TIGR02687">
    <property type="entry name" value="BREX-1 system phosphatase PglZ type A"/>
    <property type="match status" value="1"/>
</dbReference>
<organism evidence="1 2">
    <name type="scientific">Antrihabitans cavernicola</name>
    <dbReference type="NCBI Taxonomy" id="2495913"/>
    <lineage>
        <taxon>Bacteria</taxon>
        <taxon>Bacillati</taxon>
        <taxon>Actinomycetota</taxon>
        <taxon>Actinomycetes</taxon>
        <taxon>Mycobacteriales</taxon>
        <taxon>Nocardiaceae</taxon>
        <taxon>Antrihabitans</taxon>
    </lineage>
</organism>